<feature type="transmembrane region" description="Helical" evidence="1">
    <location>
        <begin position="150"/>
        <end position="182"/>
    </location>
</feature>
<evidence type="ECO:0000313" key="3">
    <source>
        <dbReference type="Proteomes" id="UP001201812"/>
    </source>
</evidence>
<feature type="transmembrane region" description="Helical" evidence="1">
    <location>
        <begin position="242"/>
        <end position="262"/>
    </location>
</feature>
<feature type="transmembrane region" description="Helical" evidence="1">
    <location>
        <begin position="202"/>
        <end position="222"/>
    </location>
</feature>
<keyword evidence="1" id="KW-1133">Transmembrane helix</keyword>
<keyword evidence="1" id="KW-0472">Membrane</keyword>
<proteinExistence type="predicted"/>
<feature type="transmembrane region" description="Helical" evidence="1">
    <location>
        <begin position="277"/>
        <end position="294"/>
    </location>
</feature>
<name>A0AAD4MSK1_9BILA</name>
<dbReference type="PANTHER" id="PTHR23021:SF26">
    <property type="entry name" value="SERPENTINE RECEPTOR, CLASS T"/>
    <property type="match status" value="1"/>
</dbReference>
<keyword evidence="1" id="KW-0812">Transmembrane</keyword>
<accession>A0AAD4MSK1</accession>
<organism evidence="2 3">
    <name type="scientific">Ditylenchus destructor</name>
    <dbReference type="NCBI Taxonomy" id="166010"/>
    <lineage>
        <taxon>Eukaryota</taxon>
        <taxon>Metazoa</taxon>
        <taxon>Ecdysozoa</taxon>
        <taxon>Nematoda</taxon>
        <taxon>Chromadorea</taxon>
        <taxon>Rhabditida</taxon>
        <taxon>Tylenchina</taxon>
        <taxon>Tylenchomorpha</taxon>
        <taxon>Sphaerularioidea</taxon>
        <taxon>Anguinidae</taxon>
        <taxon>Anguininae</taxon>
        <taxon>Ditylenchus</taxon>
    </lineage>
</organism>
<protein>
    <submittedName>
        <fullName evidence="2">Serpentine type 7TM GPCR chemoreceptor srt domain-containing protein</fullName>
    </submittedName>
</protein>
<dbReference type="SUPFAM" id="SSF81321">
    <property type="entry name" value="Family A G protein-coupled receptor-like"/>
    <property type="match status" value="1"/>
</dbReference>
<keyword evidence="3" id="KW-1185">Reference proteome</keyword>
<comment type="caution">
    <text evidence="2">The sequence shown here is derived from an EMBL/GenBank/DDBJ whole genome shotgun (WGS) entry which is preliminary data.</text>
</comment>
<feature type="transmembrane region" description="Helical" evidence="1">
    <location>
        <begin position="70"/>
        <end position="95"/>
    </location>
</feature>
<evidence type="ECO:0000313" key="2">
    <source>
        <dbReference type="EMBL" id="KAI1702839.1"/>
    </source>
</evidence>
<evidence type="ECO:0000256" key="1">
    <source>
        <dbReference type="SAM" id="Phobius"/>
    </source>
</evidence>
<dbReference type="Proteomes" id="UP001201812">
    <property type="component" value="Unassembled WGS sequence"/>
</dbReference>
<gene>
    <name evidence="2" type="ORF">DdX_15267</name>
</gene>
<reference evidence="2" key="1">
    <citation type="submission" date="2022-01" db="EMBL/GenBank/DDBJ databases">
        <title>Genome Sequence Resource for Two Populations of Ditylenchus destructor, the Migratory Endoparasitic Phytonematode.</title>
        <authorList>
            <person name="Zhang H."/>
            <person name="Lin R."/>
            <person name="Xie B."/>
        </authorList>
    </citation>
    <scope>NUCLEOTIDE SEQUENCE</scope>
    <source>
        <strain evidence="2">BazhouSP</strain>
    </source>
</reference>
<dbReference type="AlphaFoldDB" id="A0AAD4MSK1"/>
<dbReference type="Gene3D" id="1.20.1070.10">
    <property type="entry name" value="Rhodopsin 7-helix transmembrane proteins"/>
    <property type="match status" value="1"/>
</dbReference>
<feature type="transmembrane region" description="Helical" evidence="1">
    <location>
        <begin position="33"/>
        <end position="58"/>
    </location>
</feature>
<sequence length="335" mass="37872">MDDLIFNRSVFNAHYNCGMYDVDSIPLAERRHIVHGSCMLGIAVVLELICGLCLYGISRPQHISSASYKLMFALELSEMVEIGVVGFAAPIFGILGKVYCSNPILSYVHGAAGVSIWYFEAQISVVLAFNRCIIMYDTNCARRLFEGYKVFVYIFVAALLSLVMLCYGGPIIYSAAGGGFFFDPHIGYRPFDPYFFNKLHFIFNHIIPVALILNYVIFGILIYRQQKFGRRRQMIAQKEMSLFLQISIICFLTVLSCIGYAYEGFFDEYKALVTATAYAYLFYLGSPAFVYLLLNKSIRRAVANLMIRLVAGNYVVHPETDTHSTNKKNTKTDSH</sequence>
<dbReference type="InterPro" id="IPR019425">
    <property type="entry name" value="7TM_GPCR_serpentine_rcpt_Srt"/>
</dbReference>
<dbReference type="EMBL" id="JAKKPZ010000092">
    <property type="protein sequence ID" value="KAI1702839.1"/>
    <property type="molecule type" value="Genomic_DNA"/>
</dbReference>
<dbReference type="Pfam" id="PF10321">
    <property type="entry name" value="7TM_GPCR_Srt"/>
    <property type="match status" value="1"/>
</dbReference>
<feature type="transmembrane region" description="Helical" evidence="1">
    <location>
        <begin position="107"/>
        <end position="129"/>
    </location>
</feature>
<dbReference type="PANTHER" id="PTHR23021">
    <property type="entry name" value="SERPENTINE RECEPTOR, CLASS T"/>
    <property type="match status" value="1"/>
</dbReference>